<name>A0A4Z0LAD4_9FLAO</name>
<dbReference type="Pfam" id="PF00578">
    <property type="entry name" value="AhpC-TSA"/>
    <property type="match status" value="1"/>
</dbReference>
<dbReference type="OrthoDB" id="9815205at2"/>
<dbReference type="AlphaFoldDB" id="A0A4Z0LAD4"/>
<dbReference type="InterPro" id="IPR036249">
    <property type="entry name" value="Thioredoxin-like_sf"/>
</dbReference>
<dbReference type="PROSITE" id="PS51352">
    <property type="entry name" value="THIOREDOXIN_2"/>
    <property type="match status" value="1"/>
</dbReference>
<evidence type="ECO:0000313" key="4">
    <source>
        <dbReference type="Proteomes" id="UP000297407"/>
    </source>
</evidence>
<dbReference type="PROSITE" id="PS00194">
    <property type="entry name" value="THIOREDOXIN_1"/>
    <property type="match status" value="1"/>
</dbReference>
<dbReference type="EMBL" id="SRLH01000002">
    <property type="protein sequence ID" value="TGD58902.1"/>
    <property type="molecule type" value="Genomic_DNA"/>
</dbReference>
<dbReference type="SUPFAM" id="SSF52833">
    <property type="entry name" value="Thioredoxin-like"/>
    <property type="match status" value="1"/>
</dbReference>
<dbReference type="InterPro" id="IPR050553">
    <property type="entry name" value="Thioredoxin_ResA/DsbE_sf"/>
</dbReference>
<comment type="caution">
    <text evidence="3">The sequence shown here is derived from an EMBL/GenBank/DDBJ whole genome shotgun (WGS) entry which is preliminary data.</text>
</comment>
<reference evidence="3 4" key="1">
    <citation type="submission" date="2019-04" db="EMBL/GenBank/DDBJ databases">
        <title>Flavobacterium sp. strain DS2-A Genome sequencing and assembly.</title>
        <authorList>
            <person name="Kim I."/>
        </authorList>
    </citation>
    <scope>NUCLEOTIDE SEQUENCE [LARGE SCALE GENOMIC DNA]</scope>
    <source>
        <strain evidence="3 4">DS2-A</strain>
    </source>
</reference>
<dbReference type="RefSeq" id="WP_135525212.1">
    <property type="nucleotide sequence ID" value="NZ_SRLH01000002.1"/>
</dbReference>
<organism evidence="3 4">
    <name type="scientific">Flavobacterium humi</name>
    <dbReference type="NCBI Taxonomy" id="2562683"/>
    <lineage>
        <taxon>Bacteria</taxon>
        <taxon>Pseudomonadati</taxon>
        <taxon>Bacteroidota</taxon>
        <taxon>Flavobacteriia</taxon>
        <taxon>Flavobacteriales</taxon>
        <taxon>Flavobacteriaceae</taxon>
        <taxon>Flavobacterium</taxon>
    </lineage>
</organism>
<dbReference type="InterPro" id="IPR013766">
    <property type="entry name" value="Thioredoxin_domain"/>
</dbReference>
<dbReference type="InterPro" id="IPR000866">
    <property type="entry name" value="AhpC/TSA"/>
</dbReference>
<evidence type="ECO:0000259" key="2">
    <source>
        <dbReference type="PROSITE" id="PS51352"/>
    </source>
</evidence>
<proteinExistence type="predicted"/>
<dbReference type="PANTHER" id="PTHR42852:SF13">
    <property type="entry name" value="PROTEIN DIPZ"/>
    <property type="match status" value="1"/>
</dbReference>
<dbReference type="GO" id="GO:0016491">
    <property type="term" value="F:oxidoreductase activity"/>
    <property type="evidence" value="ECO:0007669"/>
    <property type="project" value="InterPro"/>
</dbReference>
<gene>
    <name evidence="3" type="ORF">E4635_03360</name>
</gene>
<dbReference type="GO" id="GO:0016209">
    <property type="term" value="F:antioxidant activity"/>
    <property type="evidence" value="ECO:0007669"/>
    <property type="project" value="InterPro"/>
</dbReference>
<dbReference type="PANTHER" id="PTHR42852">
    <property type="entry name" value="THIOL:DISULFIDE INTERCHANGE PROTEIN DSBE"/>
    <property type="match status" value="1"/>
</dbReference>
<evidence type="ECO:0000313" key="3">
    <source>
        <dbReference type="EMBL" id="TGD58902.1"/>
    </source>
</evidence>
<feature type="domain" description="Thioredoxin" evidence="2">
    <location>
        <begin position="14"/>
        <end position="169"/>
    </location>
</feature>
<keyword evidence="1" id="KW-0676">Redox-active center</keyword>
<dbReference type="Gene3D" id="3.40.30.10">
    <property type="entry name" value="Glutaredoxin"/>
    <property type="match status" value="1"/>
</dbReference>
<dbReference type="InterPro" id="IPR017937">
    <property type="entry name" value="Thioredoxin_CS"/>
</dbReference>
<dbReference type="Proteomes" id="UP000297407">
    <property type="component" value="Unassembled WGS sequence"/>
</dbReference>
<protein>
    <submittedName>
        <fullName evidence="3">Redoxin domain-containing protein</fullName>
    </submittedName>
</protein>
<keyword evidence="4" id="KW-1185">Reference proteome</keyword>
<accession>A0A4Z0LAD4</accession>
<sequence length="170" mass="19991">MRKVIVWIYLIGLSSFAQQKKEAKVYQSNGIEVKSYDFDSFEHYLKYDDDTTYVINFWATWCVPCVKELPFFEEINKKYKNDKIKVILVSLDMPKKVETSLIPFLLKKKMTAEVVLLDDPDANSWIEKVDKDWSGAIPATYIYNKKGHAFFEKSFTFEELEKEILSLSNK</sequence>
<evidence type="ECO:0000256" key="1">
    <source>
        <dbReference type="ARBA" id="ARBA00023284"/>
    </source>
</evidence>
<dbReference type="CDD" id="cd02966">
    <property type="entry name" value="TlpA_like_family"/>
    <property type="match status" value="1"/>
</dbReference>